<evidence type="ECO:0000256" key="1">
    <source>
        <dbReference type="ARBA" id="ARBA00007121"/>
    </source>
</evidence>
<dbReference type="AlphaFoldDB" id="A0A6C2UDX4"/>
<dbReference type="SMART" id="SM00849">
    <property type="entry name" value="Lactamase_B"/>
    <property type="match status" value="1"/>
</dbReference>
<dbReference type="SUPFAM" id="SSF56281">
    <property type="entry name" value="Metallo-hydrolase/oxidoreductase"/>
    <property type="match status" value="1"/>
</dbReference>
<proteinExistence type="inferred from homology"/>
<reference evidence="3 4" key="1">
    <citation type="submission" date="2019-04" db="EMBL/GenBank/DDBJ databases">
        <authorList>
            <person name="Van Vliet M D."/>
        </authorList>
    </citation>
    <scope>NUCLEOTIDE SEQUENCE [LARGE SCALE GENOMIC DNA]</scope>
    <source>
        <strain evidence="3 4">F1</strain>
    </source>
</reference>
<accession>A0A6C2UDX4</accession>
<evidence type="ECO:0000259" key="2">
    <source>
        <dbReference type="PROSITE" id="PS50902"/>
    </source>
</evidence>
<dbReference type="GO" id="GO:0046872">
    <property type="term" value="F:metal ion binding"/>
    <property type="evidence" value="ECO:0007669"/>
    <property type="project" value="InterPro"/>
</dbReference>
<dbReference type="SUPFAM" id="SSF52218">
    <property type="entry name" value="Flavoproteins"/>
    <property type="match status" value="1"/>
</dbReference>
<gene>
    <name evidence="3" type="primary">fprA</name>
    <name evidence="3" type="ORF">PDESU_06222</name>
</gene>
<dbReference type="CDD" id="cd07709">
    <property type="entry name" value="flavodiiron_proteins_MBL-fold"/>
    <property type="match status" value="1"/>
</dbReference>
<dbReference type="GO" id="GO:0016491">
    <property type="term" value="F:oxidoreductase activity"/>
    <property type="evidence" value="ECO:0007669"/>
    <property type="project" value="InterPro"/>
</dbReference>
<name>A0A6C2UDX4_PONDE</name>
<dbReference type="Pfam" id="PF00258">
    <property type="entry name" value="Flavodoxin_1"/>
    <property type="match status" value="1"/>
</dbReference>
<dbReference type="InterPro" id="IPR001279">
    <property type="entry name" value="Metallo-B-lactamas"/>
</dbReference>
<dbReference type="InterPro" id="IPR036866">
    <property type="entry name" value="RibonucZ/Hydroxyglut_hydro"/>
</dbReference>
<dbReference type="PANTHER" id="PTHR43717:SF1">
    <property type="entry name" value="ANAEROBIC NITRIC OXIDE REDUCTASE FLAVORUBREDOXIN"/>
    <property type="match status" value="1"/>
</dbReference>
<feature type="domain" description="Flavodoxin-like" evidence="2">
    <location>
        <begin position="249"/>
        <end position="388"/>
    </location>
</feature>
<dbReference type="InterPro" id="IPR029039">
    <property type="entry name" value="Flavoprotein-like_sf"/>
</dbReference>
<keyword evidence="4" id="KW-1185">Reference proteome</keyword>
<dbReference type="PANTHER" id="PTHR43717">
    <property type="entry name" value="ANAEROBIC NITRIC OXIDE REDUCTASE FLAVORUBREDOXIN"/>
    <property type="match status" value="1"/>
</dbReference>
<sequence length="395" mass="44338">MNTELKEGINWVGYIDWTVRDFHGYKTESGSTYNAYLVQDEKNAVIDAVKGPFVDKLIERIKALAELESINYVVCNHAEPDHSGGLPGLMAVCPNAELVCNAKCKAALEMHFDTSSWKWHVVADGDTISLGKRTLAFVDTPMVHWPESMFTYLPEEKLLFSMDAFGQHYASAFRFDDEEPLDVILQEAKAYYANIVMLYGRPIAQTMARAADLEIEMIAPSHGVIWRSHIKEVFEAYQKWVVCKPTPKVVVLYTTMWKATEQMAQAILEGAQECDVEAQLYNVDSTHMTRIVTEVLDCATVAIGSPTLNNGIMPSMAAVLCYMKGLRPTHKKGFAFGSYGWSKRGGPTEVGQVMEEMKIEIMQEPLRAQYTPSPETLEECREAGRAMGKIAEEYK</sequence>
<dbReference type="InterPro" id="IPR008254">
    <property type="entry name" value="Flavodoxin/NO_synth"/>
</dbReference>
<protein>
    <submittedName>
        <fullName evidence="3">Nitric oxide reductase</fullName>
    </submittedName>
</protein>
<organism evidence="3 4">
    <name type="scientific">Pontiella desulfatans</name>
    <dbReference type="NCBI Taxonomy" id="2750659"/>
    <lineage>
        <taxon>Bacteria</taxon>
        <taxon>Pseudomonadati</taxon>
        <taxon>Kiritimatiellota</taxon>
        <taxon>Kiritimatiellia</taxon>
        <taxon>Kiritimatiellales</taxon>
        <taxon>Pontiellaceae</taxon>
        <taxon>Pontiella</taxon>
    </lineage>
</organism>
<dbReference type="PROSITE" id="PS50902">
    <property type="entry name" value="FLAVODOXIN_LIKE"/>
    <property type="match status" value="1"/>
</dbReference>
<dbReference type="InterPro" id="IPR016440">
    <property type="entry name" value="Rubredoxin-O_OxRdtase"/>
</dbReference>
<dbReference type="GO" id="GO:0010181">
    <property type="term" value="F:FMN binding"/>
    <property type="evidence" value="ECO:0007669"/>
    <property type="project" value="InterPro"/>
</dbReference>
<evidence type="ECO:0000313" key="3">
    <source>
        <dbReference type="EMBL" id="VGO17621.1"/>
    </source>
</evidence>
<dbReference type="Gene3D" id="3.60.15.10">
    <property type="entry name" value="Ribonuclease Z/Hydroxyacylglutathione hydrolase-like"/>
    <property type="match status" value="1"/>
</dbReference>
<dbReference type="Gene3D" id="3.40.50.360">
    <property type="match status" value="1"/>
</dbReference>
<dbReference type="Proteomes" id="UP000366872">
    <property type="component" value="Unassembled WGS sequence"/>
</dbReference>
<dbReference type="EMBL" id="CAAHFG010000005">
    <property type="protein sequence ID" value="VGO17621.1"/>
    <property type="molecule type" value="Genomic_DNA"/>
</dbReference>
<dbReference type="GO" id="GO:0009055">
    <property type="term" value="F:electron transfer activity"/>
    <property type="evidence" value="ECO:0007669"/>
    <property type="project" value="InterPro"/>
</dbReference>
<dbReference type="InterPro" id="IPR045761">
    <property type="entry name" value="ODP_dom"/>
</dbReference>
<evidence type="ECO:0000313" key="4">
    <source>
        <dbReference type="Proteomes" id="UP000366872"/>
    </source>
</evidence>
<dbReference type="Pfam" id="PF19583">
    <property type="entry name" value="ODP"/>
    <property type="match status" value="1"/>
</dbReference>
<comment type="similarity">
    <text evidence="1">In the N-terminal section; belongs to the zinc metallo-hydrolase group 3 family.</text>
</comment>
<dbReference type="PIRSF" id="PIRSF005243">
    <property type="entry name" value="ROO"/>
    <property type="match status" value="1"/>
</dbReference>
<dbReference type="RefSeq" id="WP_136083109.1">
    <property type="nucleotide sequence ID" value="NZ_CAAHFG010000005.1"/>
</dbReference>